<feature type="region of interest" description="Disordered" evidence="5">
    <location>
        <begin position="1"/>
        <end position="74"/>
    </location>
</feature>
<dbReference type="FunFam" id="4.10.1110.10:FF:000001">
    <property type="entry name" value="Zinc finger AN1-type containing 6"/>
    <property type="match status" value="1"/>
</dbReference>
<keyword evidence="2 4" id="KW-0863">Zinc-finger</keyword>
<evidence type="ECO:0000256" key="2">
    <source>
        <dbReference type="ARBA" id="ARBA00022771"/>
    </source>
</evidence>
<dbReference type="Gene3D" id="4.10.1110.10">
    <property type="entry name" value="AN1-like Zinc finger"/>
    <property type="match status" value="1"/>
</dbReference>
<evidence type="ECO:0000256" key="4">
    <source>
        <dbReference type="PROSITE-ProRule" id="PRU00449"/>
    </source>
</evidence>
<keyword evidence="3" id="KW-0862">Zinc</keyword>
<evidence type="ECO:0000259" key="6">
    <source>
        <dbReference type="PROSITE" id="PS51039"/>
    </source>
</evidence>
<evidence type="ECO:0000256" key="3">
    <source>
        <dbReference type="ARBA" id="ARBA00022833"/>
    </source>
</evidence>
<evidence type="ECO:0000256" key="1">
    <source>
        <dbReference type="ARBA" id="ARBA00022723"/>
    </source>
</evidence>
<dbReference type="EMBL" id="GEBQ01032015">
    <property type="protein sequence ID" value="JAT07962.1"/>
    <property type="molecule type" value="Transcribed_RNA"/>
</dbReference>
<evidence type="ECO:0000313" key="7">
    <source>
        <dbReference type="EMBL" id="JAT07962.1"/>
    </source>
</evidence>
<gene>
    <name evidence="7" type="ORF">g.14020</name>
</gene>
<dbReference type="InterPro" id="IPR000058">
    <property type="entry name" value="Znf_AN1"/>
</dbReference>
<evidence type="ECO:0000256" key="5">
    <source>
        <dbReference type="SAM" id="MobiDB-lite"/>
    </source>
</evidence>
<dbReference type="PROSITE" id="PS51039">
    <property type="entry name" value="ZF_AN1"/>
    <property type="match status" value="1"/>
</dbReference>
<dbReference type="GO" id="GO:0008270">
    <property type="term" value="F:zinc ion binding"/>
    <property type="evidence" value="ECO:0007669"/>
    <property type="project" value="UniProtKB-KW"/>
</dbReference>
<protein>
    <recommendedName>
        <fullName evidence="6">AN1-type domain-containing protein</fullName>
    </recommendedName>
</protein>
<proteinExistence type="predicted"/>
<dbReference type="PANTHER" id="PTHR10634:SF149">
    <property type="entry name" value="AN1-TYPE DOMAIN-CONTAINING PROTEIN-RELATED"/>
    <property type="match status" value="1"/>
</dbReference>
<accession>A0A1B6K942</accession>
<dbReference type="InterPro" id="IPR035896">
    <property type="entry name" value="AN1-like_Znf"/>
</dbReference>
<name>A0A1B6K942_9HEMI</name>
<dbReference type="PANTHER" id="PTHR10634">
    <property type="entry name" value="AN1-TYPE ZINC FINGER PROTEIN"/>
    <property type="match status" value="1"/>
</dbReference>
<dbReference type="SUPFAM" id="SSF118310">
    <property type="entry name" value="AN1-like Zinc finger"/>
    <property type="match status" value="1"/>
</dbReference>
<dbReference type="SMART" id="SM00154">
    <property type="entry name" value="ZnF_AN1"/>
    <property type="match status" value="1"/>
</dbReference>
<feature type="compositionally biased region" description="Basic and acidic residues" evidence="5">
    <location>
        <begin position="51"/>
        <end position="71"/>
    </location>
</feature>
<feature type="domain" description="AN1-type" evidence="6">
    <location>
        <begin position="73"/>
        <end position="119"/>
    </location>
</feature>
<organism evidence="7">
    <name type="scientific">Graphocephala atropunctata</name>
    <dbReference type="NCBI Taxonomy" id="36148"/>
    <lineage>
        <taxon>Eukaryota</taxon>
        <taxon>Metazoa</taxon>
        <taxon>Ecdysozoa</taxon>
        <taxon>Arthropoda</taxon>
        <taxon>Hexapoda</taxon>
        <taxon>Insecta</taxon>
        <taxon>Pterygota</taxon>
        <taxon>Neoptera</taxon>
        <taxon>Paraneoptera</taxon>
        <taxon>Hemiptera</taxon>
        <taxon>Auchenorrhyncha</taxon>
        <taxon>Membracoidea</taxon>
        <taxon>Cicadellidae</taxon>
        <taxon>Cicadellinae</taxon>
        <taxon>Cicadellini</taxon>
        <taxon>Graphocephala</taxon>
    </lineage>
</organism>
<reference evidence="7" key="1">
    <citation type="submission" date="2015-11" db="EMBL/GenBank/DDBJ databases">
        <title>De novo transcriptome assembly of four potential Pierce s Disease insect vectors from Arizona vineyards.</title>
        <authorList>
            <person name="Tassone E.E."/>
        </authorList>
    </citation>
    <scope>NUCLEOTIDE SEQUENCE</scope>
</reference>
<keyword evidence="1" id="KW-0479">Metal-binding</keyword>
<dbReference type="Pfam" id="PF01428">
    <property type="entry name" value="zf-AN1"/>
    <property type="match status" value="1"/>
</dbReference>
<sequence>EIPVEHEPPTFQFRIHQRRKTDASMTRKRKHSKISNSKVEGEGTKCTPGESSKEETKGAVGGREEKDDQGAKKMRKNRCAVCRKKVGLTGFVCRCGGLYCAAHRYAEDHDCTFDYRGQGKEEIRRNNPVVIAEKVQKI</sequence>
<dbReference type="AlphaFoldDB" id="A0A1B6K942"/>
<dbReference type="InterPro" id="IPR050652">
    <property type="entry name" value="AN1_A20_ZnFinger"/>
</dbReference>
<feature type="non-terminal residue" evidence="7">
    <location>
        <position position="1"/>
    </location>
</feature>